<accession>A0AAV2D0G5</accession>
<organism evidence="1 2">
    <name type="scientific">Linum trigynum</name>
    <dbReference type="NCBI Taxonomy" id="586398"/>
    <lineage>
        <taxon>Eukaryota</taxon>
        <taxon>Viridiplantae</taxon>
        <taxon>Streptophyta</taxon>
        <taxon>Embryophyta</taxon>
        <taxon>Tracheophyta</taxon>
        <taxon>Spermatophyta</taxon>
        <taxon>Magnoliopsida</taxon>
        <taxon>eudicotyledons</taxon>
        <taxon>Gunneridae</taxon>
        <taxon>Pentapetalae</taxon>
        <taxon>rosids</taxon>
        <taxon>fabids</taxon>
        <taxon>Malpighiales</taxon>
        <taxon>Linaceae</taxon>
        <taxon>Linum</taxon>
    </lineage>
</organism>
<keyword evidence="2" id="KW-1185">Reference proteome</keyword>
<protein>
    <submittedName>
        <fullName evidence="1">Uncharacterized protein</fullName>
    </submittedName>
</protein>
<evidence type="ECO:0000313" key="1">
    <source>
        <dbReference type="EMBL" id="CAL1361652.1"/>
    </source>
</evidence>
<reference evidence="1 2" key="1">
    <citation type="submission" date="2024-04" db="EMBL/GenBank/DDBJ databases">
        <authorList>
            <person name="Fracassetti M."/>
        </authorList>
    </citation>
    <scope>NUCLEOTIDE SEQUENCE [LARGE SCALE GENOMIC DNA]</scope>
</reference>
<dbReference type="Proteomes" id="UP001497516">
    <property type="component" value="Chromosome 10"/>
</dbReference>
<evidence type="ECO:0000313" key="2">
    <source>
        <dbReference type="Proteomes" id="UP001497516"/>
    </source>
</evidence>
<proteinExistence type="predicted"/>
<sequence>MAAIMENQILGTSTGLSNRSQSEANRRSHRILVFRLHQPPTTMVVSSNVSPSLSPSSSKFSPVKICNLNYLFAPSYAWKIDLLVNPFRKWKSAIDIVEASSKDASL</sequence>
<gene>
    <name evidence="1" type="ORF">LTRI10_LOCUS9018</name>
</gene>
<dbReference type="EMBL" id="OZ034814">
    <property type="protein sequence ID" value="CAL1361652.1"/>
    <property type="molecule type" value="Genomic_DNA"/>
</dbReference>
<name>A0AAV2D0G5_9ROSI</name>
<dbReference type="AlphaFoldDB" id="A0AAV2D0G5"/>